<sequence>MTLSRRKSMALIGGGVVLAAGGGTAYEVTRKPDAALAPWARAGSYDDPRMRALSYAILAPNPHNRQPWKVDLSQSDRAVLYVDTDRLLPHTDPFNRQITIGLGCFLEVMRLAALEDGLAVDVDLFPDGSDPEALDARPVALCTFTPTTAPPDPLFAQVPHRRTLKEIYDTSRPVPQDVLARIRRAARHGTDVGVTDDAAQVAALRDLSAEAFLIEFRTKRTLKESVDLFRIGHREVNANPDGIDFSGPMFEMLRLTGLFSREKAMDPEDFSYKSAEDLVVANVMSGMAHLWQVTATNTRQDQIRTGQDWVRINLAATAEGVGLQPLSQGLQEFPEMARIYATLHETLAPDGGTVQMWCRLGYGPEVPVSPRWPLEAKLMNA</sequence>
<evidence type="ECO:0000313" key="2">
    <source>
        <dbReference type="Proteomes" id="UP001138661"/>
    </source>
</evidence>
<gene>
    <name evidence="1" type="ORF">KX928_21195</name>
</gene>
<dbReference type="EMBL" id="JAHXDN010000007">
    <property type="protein sequence ID" value="MBW4710313.1"/>
    <property type="molecule type" value="Genomic_DNA"/>
</dbReference>
<name>A0A9X1FZ78_9RHOB</name>
<dbReference type="AlphaFoldDB" id="A0A9X1FZ78"/>
<dbReference type="NCBIfam" id="NF047509">
    <property type="entry name" value="Rv3131_FMN_oxido"/>
    <property type="match status" value="1"/>
</dbReference>
<evidence type="ECO:0000313" key="1">
    <source>
        <dbReference type="EMBL" id="MBW4710313.1"/>
    </source>
</evidence>
<comment type="caution">
    <text evidence="1">The sequence shown here is derived from an EMBL/GenBank/DDBJ whole genome shotgun (WGS) entry which is preliminary data.</text>
</comment>
<dbReference type="RefSeq" id="WP_219506715.1">
    <property type="nucleotide sequence ID" value="NZ_JAHXDN010000007.1"/>
</dbReference>
<dbReference type="PROSITE" id="PS51318">
    <property type="entry name" value="TAT"/>
    <property type="match status" value="1"/>
</dbReference>
<dbReference type="InterPro" id="IPR006311">
    <property type="entry name" value="TAT_signal"/>
</dbReference>
<accession>A0A9X1FZ78</accession>
<dbReference type="Proteomes" id="UP001138661">
    <property type="component" value="Unassembled WGS sequence"/>
</dbReference>
<reference evidence="1" key="1">
    <citation type="submission" date="2021-07" db="EMBL/GenBank/DDBJ databases">
        <title>Roseobacter insulae sp. nov., isolated from a tidal flat.</title>
        <authorList>
            <person name="Park S."/>
            <person name="Yoon J.-H."/>
        </authorList>
    </citation>
    <scope>NUCLEOTIDE SEQUENCE</scope>
    <source>
        <strain evidence="1">YSTF-M11</strain>
    </source>
</reference>
<organism evidence="1 2">
    <name type="scientific">Roseobacter insulae</name>
    <dbReference type="NCBI Taxonomy" id="2859783"/>
    <lineage>
        <taxon>Bacteria</taxon>
        <taxon>Pseudomonadati</taxon>
        <taxon>Pseudomonadota</taxon>
        <taxon>Alphaproteobacteria</taxon>
        <taxon>Rhodobacterales</taxon>
        <taxon>Roseobacteraceae</taxon>
        <taxon>Roseobacter</taxon>
    </lineage>
</organism>
<protein>
    <submittedName>
        <fullName evidence="1">Twin-arginine translocation pathway signal protein</fullName>
    </submittedName>
</protein>
<keyword evidence="2" id="KW-1185">Reference proteome</keyword>
<proteinExistence type="predicted"/>